<dbReference type="HAMAP" id="MF_01440">
    <property type="entry name" value="CheD"/>
    <property type="match status" value="1"/>
</dbReference>
<name>A0A0U9HT02_9FIRM</name>
<sequence>MNTSIRVGMAEYKAAKSPYSLITLGLGSCVGVTLYDNLTKVGGLAHVMLPDSTLSGKKDYNPGKFADTAIDVLIEEMLKLGASKNRMVSKIAGGAQMFQIKSENNIMQIGKRNVEAVRNKLNQLNIRIIAEDVEGNYGRTIEFFCEDGRLAVRTIGHGTRIL</sequence>
<organism evidence="4">
    <name type="scientific">Tepidanaerobacter syntrophicus</name>
    <dbReference type="NCBI Taxonomy" id="224999"/>
    <lineage>
        <taxon>Bacteria</taxon>
        <taxon>Bacillati</taxon>
        <taxon>Bacillota</taxon>
        <taxon>Clostridia</taxon>
        <taxon>Thermosediminibacterales</taxon>
        <taxon>Tepidanaerobacteraceae</taxon>
        <taxon>Tepidanaerobacter</taxon>
    </lineage>
</organism>
<dbReference type="Proteomes" id="UP000062160">
    <property type="component" value="Unassembled WGS sequence"/>
</dbReference>
<dbReference type="InterPro" id="IPR005659">
    <property type="entry name" value="Chemorcpt_Glu_NH3ase_CheD"/>
</dbReference>
<dbReference type="PANTHER" id="PTHR35147">
    <property type="entry name" value="CHEMORECEPTOR GLUTAMINE DEAMIDASE CHED-RELATED"/>
    <property type="match status" value="1"/>
</dbReference>
<dbReference type="EMBL" id="DF977003">
    <property type="protein sequence ID" value="GAQ26231.1"/>
    <property type="molecule type" value="Genomic_DNA"/>
</dbReference>
<evidence type="ECO:0000256" key="1">
    <source>
        <dbReference type="ARBA" id="ARBA00022500"/>
    </source>
</evidence>
<dbReference type="STRING" id="224999.GCA_001485475_02275"/>
<comment type="similarity">
    <text evidence="3">Belongs to the CheD family.</text>
</comment>
<proteinExistence type="inferred from homology"/>
<keyword evidence="2 3" id="KW-0378">Hydrolase</keyword>
<accession>A0A0U9HT02</accession>
<gene>
    <name evidence="3" type="primary">cheD</name>
    <name evidence="4" type="ORF">TSYNT_9495</name>
</gene>
<dbReference type="PROSITE" id="PS51257">
    <property type="entry name" value="PROKAR_LIPOPROTEIN"/>
    <property type="match status" value="1"/>
</dbReference>
<dbReference type="Pfam" id="PF03975">
    <property type="entry name" value="CheD"/>
    <property type="match status" value="1"/>
</dbReference>
<dbReference type="AlphaFoldDB" id="A0A0U9HT02"/>
<evidence type="ECO:0000256" key="3">
    <source>
        <dbReference type="HAMAP-Rule" id="MF_01440"/>
    </source>
</evidence>
<dbReference type="GO" id="GO:0050568">
    <property type="term" value="F:protein-glutamine glutaminase activity"/>
    <property type="evidence" value="ECO:0007669"/>
    <property type="project" value="UniProtKB-UniRule"/>
</dbReference>
<dbReference type="SUPFAM" id="SSF64438">
    <property type="entry name" value="CNF1/YfiH-like putative cysteine hydrolases"/>
    <property type="match status" value="1"/>
</dbReference>
<evidence type="ECO:0000313" key="5">
    <source>
        <dbReference type="Proteomes" id="UP000062160"/>
    </source>
</evidence>
<keyword evidence="5" id="KW-1185">Reference proteome</keyword>
<comment type="catalytic activity">
    <reaction evidence="3">
        <text>L-glutaminyl-[protein] + H2O = L-glutamyl-[protein] + NH4(+)</text>
        <dbReference type="Rhea" id="RHEA:16441"/>
        <dbReference type="Rhea" id="RHEA-COMP:10207"/>
        <dbReference type="Rhea" id="RHEA-COMP:10208"/>
        <dbReference type="ChEBI" id="CHEBI:15377"/>
        <dbReference type="ChEBI" id="CHEBI:28938"/>
        <dbReference type="ChEBI" id="CHEBI:29973"/>
        <dbReference type="ChEBI" id="CHEBI:30011"/>
        <dbReference type="EC" id="3.5.1.44"/>
    </reaction>
</comment>
<evidence type="ECO:0000256" key="2">
    <source>
        <dbReference type="ARBA" id="ARBA00022801"/>
    </source>
</evidence>
<dbReference type="PANTHER" id="PTHR35147:SF1">
    <property type="entry name" value="CHEMORECEPTOR GLUTAMINE DEAMIDASE CHED-RELATED"/>
    <property type="match status" value="1"/>
</dbReference>
<dbReference type="EC" id="3.5.1.44" evidence="3"/>
<dbReference type="InterPro" id="IPR011324">
    <property type="entry name" value="Cytotoxic_necrot_fac-like_cat"/>
</dbReference>
<keyword evidence="1 3" id="KW-0145">Chemotaxis</keyword>
<reference evidence="4" key="1">
    <citation type="journal article" date="2016" name="Genome Announc.">
        <title>Draft Genome Sequence of the Syntrophic Lactate-Degrading Bacterium Tepidanaerobacter syntrophicus JLT.</title>
        <authorList>
            <person name="Matsuura N."/>
            <person name="Ohashi A."/>
            <person name="Tourlousse D.M."/>
            <person name="Sekiguchi Y."/>
        </authorList>
    </citation>
    <scope>NUCLEOTIDE SEQUENCE [LARGE SCALE GENOMIC DNA]</scope>
    <source>
        <strain evidence="4">JL</strain>
    </source>
</reference>
<dbReference type="InterPro" id="IPR038592">
    <property type="entry name" value="CheD-like_sf"/>
</dbReference>
<protein>
    <recommendedName>
        <fullName evidence="3">Probable chemoreceptor glutamine deamidase CheD</fullName>
        <ecNumber evidence="3">3.5.1.44</ecNumber>
    </recommendedName>
</protein>
<evidence type="ECO:0000313" key="4">
    <source>
        <dbReference type="EMBL" id="GAQ26231.1"/>
    </source>
</evidence>
<dbReference type="CDD" id="cd16352">
    <property type="entry name" value="CheD"/>
    <property type="match status" value="1"/>
</dbReference>
<dbReference type="Gene3D" id="3.30.1330.200">
    <property type="match status" value="1"/>
</dbReference>
<comment type="function">
    <text evidence="3">Probably deamidates glutamine residues to glutamate on methyl-accepting chemotaxis receptors (MCPs), playing an important role in chemotaxis.</text>
</comment>
<dbReference type="GO" id="GO:0006935">
    <property type="term" value="P:chemotaxis"/>
    <property type="evidence" value="ECO:0007669"/>
    <property type="project" value="UniProtKB-UniRule"/>
</dbReference>